<feature type="region of interest" description="Disordered" evidence="1">
    <location>
        <begin position="123"/>
        <end position="153"/>
    </location>
</feature>
<dbReference type="EMBL" id="AM486964">
    <property type="protein sequence ID" value="CAN84120.1"/>
    <property type="molecule type" value="Genomic_DNA"/>
</dbReference>
<proteinExistence type="predicted"/>
<evidence type="ECO:0000313" key="2">
    <source>
        <dbReference type="EMBL" id="CAN84120.1"/>
    </source>
</evidence>
<gene>
    <name evidence="2" type="ORF">VITISV_041508</name>
</gene>
<name>A5C9G9_VITVI</name>
<evidence type="ECO:0000256" key="1">
    <source>
        <dbReference type="SAM" id="MobiDB-lite"/>
    </source>
</evidence>
<accession>A5C9G9</accession>
<organism evidence="2">
    <name type="scientific">Vitis vinifera</name>
    <name type="common">Grape</name>
    <dbReference type="NCBI Taxonomy" id="29760"/>
    <lineage>
        <taxon>Eukaryota</taxon>
        <taxon>Viridiplantae</taxon>
        <taxon>Streptophyta</taxon>
        <taxon>Embryophyta</taxon>
        <taxon>Tracheophyta</taxon>
        <taxon>Spermatophyta</taxon>
        <taxon>Magnoliopsida</taxon>
        <taxon>eudicotyledons</taxon>
        <taxon>Gunneridae</taxon>
        <taxon>Pentapetalae</taxon>
        <taxon>rosids</taxon>
        <taxon>Vitales</taxon>
        <taxon>Vitaceae</taxon>
        <taxon>Viteae</taxon>
        <taxon>Vitis</taxon>
    </lineage>
</organism>
<dbReference type="AlphaFoldDB" id="A5C9G9"/>
<sequence length="153" mass="17422">MSDHKVEQGQHDFYQGPKFVEEDGEQVNCVLQQVLHSTKQEDSSQHNIFWLQYTVEKKVCNLSRSCENCGKEVTLHQNVIQDFHNGDFSANLGPPKHALDLAELPGTPGFSSAVKHMAKEAQALKAESKRRLKETNSKYKAETDEHRLNKVFK</sequence>
<reference evidence="2" key="1">
    <citation type="journal article" date="2007" name="PLoS ONE">
        <title>The first genome sequence of an elite grapevine cultivar (Pinot noir Vitis vinifera L.): coping with a highly heterozygous genome.</title>
        <authorList>
            <person name="Velasco R."/>
            <person name="Zharkikh A."/>
            <person name="Troggio M."/>
            <person name="Cartwright D.A."/>
            <person name="Cestaro A."/>
            <person name="Pruss D."/>
            <person name="Pindo M."/>
            <person name="FitzGerald L.M."/>
            <person name="Vezzulli S."/>
            <person name="Reid J."/>
            <person name="Malacarne G."/>
            <person name="Iliev D."/>
            <person name="Coppola G."/>
            <person name="Wardell B."/>
            <person name="Micheletti D."/>
            <person name="Macalma T."/>
            <person name="Facci M."/>
            <person name="Mitchell J.T."/>
            <person name="Perazzolli M."/>
            <person name="Eldredge G."/>
            <person name="Gatto P."/>
            <person name="Oyzerski R."/>
            <person name="Moretto M."/>
            <person name="Gutin N."/>
            <person name="Stefanini M."/>
            <person name="Chen Y."/>
            <person name="Segala C."/>
            <person name="Davenport C."/>
            <person name="Dematte L."/>
            <person name="Mraz A."/>
            <person name="Battilana J."/>
            <person name="Stormo K."/>
            <person name="Costa F."/>
            <person name="Tao Q."/>
            <person name="Si-Ammour A."/>
            <person name="Harkins T."/>
            <person name="Lackey A."/>
            <person name="Perbost C."/>
            <person name="Taillon B."/>
            <person name="Stella A."/>
            <person name="Solovyev V."/>
            <person name="Fawcett J.A."/>
            <person name="Sterck L."/>
            <person name="Vandepoele K."/>
            <person name="Grando S.M."/>
            <person name="Toppo S."/>
            <person name="Moser C."/>
            <person name="Lanchbury J."/>
            <person name="Bogden R."/>
            <person name="Skolnick M."/>
            <person name="Sgaramella V."/>
            <person name="Bhatnagar S.K."/>
            <person name="Fontana P."/>
            <person name="Gutin A."/>
            <person name="Van de Peer Y."/>
            <person name="Salamini F."/>
            <person name="Viola R."/>
        </authorList>
    </citation>
    <scope>NUCLEOTIDE SEQUENCE</scope>
</reference>
<protein>
    <submittedName>
        <fullName evidence="2">Uncharacterized protein</fullName>
    </submittedName>
</protein>
<feature type="compositionally biased region" description="Basic and acidic residues" evidence="1">
    <location>
        <begin position="126"/>
        <end position="153"/>
    </location>
</feature>